<dbReference type="InterPro" id="IPR029028">
    <property type="entry name" value="Alpha/beta_knot_MTases"/>
</dbReference>
<dbReference type="PANTHER" id="PTHR43191">
    <property type="entry name" value="RRNA METHYLTRANSFERASE 3"/>
    <property type="match status" value="1"/>
</dbReference>
<dbReference type="Gene3D" id="3.30.1330.30">
    <property type="match status" value="1"/>
</dbReference>
<dbReference type="GO" id="GO:0032259">
    <property type="term" value="P:methylation"/>
    <property type="evidence" value="ECO:0007669"/>
    <property type="project" value="UniProtKB-KW"/>
</dbReference>
<evidence type="ECO:0000256" key="2">
    <source>
        <dbReference type="ARBA" id="ARBA00022679"/>
    </source>
</evidence>
<proteinExistence type="predicted"/>
<dbReference type="AlphaFoldDB" id="Q9SZK2"/>
<dbReference type="ExpressionAtlas" id="Q9SZK2">
    <property type="expression patterns" value="baseline and differential"/>
</dbReference>
<keyword evidence="3" id="KW-0472">Membrane</keyword>
<dbReference type="EMBL" id="AL161592">
    <property type="protein sequence ID" value="CAB80467.1"/>
    <property type="molecule type" value="Genomic_DNA"/>
</dbReference>
<name>Q9SZK2_ARATH</name>
<dbReference type="GO" id="GO:0006396">
    <property type="term" value="P:RNA processing"/>
    <property type="evidence" value="ECO:0007669"/>
    <property type="project" value="InterPro"/>
</dbReference>
<keyword evidence="1" id="KW-0489">Methyltransferase</keyword>
<dbReference type="Pfam" id="PF00588">
    <property type="entry name" value="SpoU_methylase"/>
    <property type="match status" value="1"/>
</dbReference>
<dbReference type="InterPro" id="IPR029026">
    <property type="entry name" value="tRNA_m1G_MTases_N"/>
</dbReference>
<dbReference type="Gene3D" id="3.40.1280.10">
    <property type="match status" value="1"/>
</dbReference>
<evidence type="ECO:0000256" key="1">
    <source>
        <dbReference type="ARBA" id="ARBA00022603"/>
    </source>
</evidence>
<evidence type="ECO:0000256" key="3">
    <source>
        <dbReference type="SAM" id="Phobius"/>
    </source>
</evidence>
<gene>
    <name evidence="5" type="primary">F20D10.140</name>
    <name evidence="6" type="ordered locus">At4g38020</name>
</gene>
<reference evidence="6" key="4">
    <citation type="submission" date="2000-03" db="EMBL/GenBank/DDBJ databases">
        <authorList>
            <person name="Wedler H."/>
            <person name="Kutzner M."/>
            <person name="Wambutt R."/>
            <person name="Mewes H.W."/>
            <person name="Lemcke K."/>
            <person name="Mayer K.F.X."/>
        </authorList>
    </citation>
    <scope>NUCLEOTIDE SEQUENCE</scope>
</reference>
<evidence type="ECO:0000313" key="6">
    <source>
        <dbReference type="EMBL" id="CAB80467.1"/>
    </source>
</evidence>
<dbReference type="InterPro" id="IPR029064">
    <property type="entry name" value="Ribosomal_eL30-like_sf"/>
</dbReference>
<dbReference type="SUPFAM" id="SSF55315">
    <property type="entry name" value="L30e-like"/>
    <property type="match status" value="1"/>
</dbReference>
<dbReference type="CDD" id="cd18095">
    <property type="entry name" value="SpoU-like_rRNA-MTase"/>
    <property type="match status" value="1"/>
</dbReference>
<dbReference type="EMBL" id="AL035538">
    <property type="protein sequence ID" value="CAB37542.1"/>
    <property type="molecule type" value="Genomic_DNA"/>
</dbReference>
<accession>Q9SZK2</accession>
<keyword evidence="2" id="KW-0808">Transferase</keyword>
<reference evidence="5" key="3">
    <citation type="submission" date="1999-02" db="EMBL/GenBank/DDBJ databases">
        <authorList>
            <person name="EU Arabidopsis sequencing project"/>
        </authorList>
    </citation>
    <scope>NUCLEOTIDE SEQUENCE</scope>
</reference>
<keyword evidence="3" id="KW-0812">Transmembrane</keyword>
<reference key="1">
    <citation type="journal article" date="1999" name="Nature">
        <title>Sequence and analysis of chromosome 4 of the plant Arabidopsis thaliana.</title>
        <authorList>
            <consortium name="EU"/>
            <consortium name="CSHL and WU Arabidopsis Sequencing Project"/>
            <person name="Mayer K."/>
            <person name="Schuller C."/>
            <person name="Wambutt R."/>
            <person name="Murphy G."/>
            <person name="Volckaert G."/>
            <person name="Pohl T."/>
            <person name="Dusterhoft A."/>
            <person name="Stiekema W."/>
            <person name="Entian K.D."/>
            <person name="Terryn N."/>
            <person name="Harris B."/>
            <person name="Ansorge W."/>
            <person name="Brandt P."/>
            <person name="Grivell L."/>
            <person name="Rieger M."/>
            <person name="Weichselgartner M."/>
            <person name="de Simone V."/>
            <person name="Obermaier B."/>
            <person name="Mache R."/>
            <person name="Muller M."/>
            <person name="Kreis M."/>
            <person name="Delseny M."/>
            <person name="Puigdomenech P."/>
            <person name="Watson M."/>
            <person name="Schmidtheini T."/>
            <person name="Reichert B."/>
            <person name="Portatelle D."/>
            <person name="Perez-Alonso M."/>
            <person name="Boutry M."/>
            <person name="Bancroft I."/>
            <person name="Vos P."/>
            <person name="Hoheisel J."/>
            <person name="Zimmermann W."/>
            <person name="Wedler H."/>
            <person name="Ridley P."/>
            <person name="Langham S.A."/>
            <person name="McCullagh B."/>
            <person name="Bilham L."/>
            <person name="Robben J."/>
            <person name="Van der Schueren J."/>
            <person name="Grymonprez B."/>
            <person name="Chuang Y.J."/>
            <person name="Vandenbussche F."/>
            <person name="Braeken M."/>
            <person name="Weltjens I."/>
            <person name="Voet M."/>
            <person name="Bastiaens I."/>
            <person name="Aert R."/>
            <person name="Defoor E."/>
            <person name="Weitzenegger T."/>
            <person name="Bothe G."/>
            <person name="Ramsperger U."/>
            <person name="Hilbert H."/>
            <person name="Braun M."/>
            <person name="Holzer E."/>
            <person name="Brandt A."/>
            <person name="Peters S."/>
            <person name="van Staveren M."/>
            <person name="Dirske W."/>
            <person name="Mooijman P."/>
            <person name="Klein Lankhorst R."/>
            <person name="Rose M."/>
            <person name="Hauf J."/>
            <person name="Kotter P."/>
            <person name="Berneiser S."/>
            <person name="Hempel S."/>
            <person name="Feldpausch M."/>
            <person name="Lamberth S."/>
            <person name="Van den Daele H."/>
            <person name="De Keyser A."/>
            <person name="Buysshaert C."/>
            <person name="Gielen J."/>
            <person name="Villarroel R."/>
            <person name="De Clercq R."/>
            <person name="Van Montagu M."/>
            <person name="Rogers J."/>
            <person name="Cronin A."/>
            <person name="Quail M."/>
            <person name="Bray-Allen S."/>
            <person name="Clark L."/>
            <person name="Doggett J."/>
            <person name="Hall S."/>
            <person name="Kay M."/>
            <person name="Lennard N."/>
            <person name="McLay K."/>
            <person name="Mayes R."/>
            <person name="Pettett A."/>
            <person name="Rajandream M.A."/>
            <person name="Lyne M."/>
            <person name="Benes V."/>
            <person name="Rechmann S."/>
            <person name="Borkova D."/>
            <person name="Blocker H."/>
            <person name="Scharfe M."/>
            <person name="Grimm M."/>
            <person name="Lohnert T.H."/>
            <person name="Dose S."/>
            <person name="de Haan M."/>
            <person name="Maarse A."/>
            <person name="Schafer M."/>
            <person name="Muller-Auer S."/>
            <person name="Gabel C."/>
            <person name="Fuchs M."/>
            <person name="Fartmann B."/>
            <person name="Granderath K."/>
            <person name="Dauner D."/>
            <person name="Herzl A."/>
            <person name="Neumann S."/>
            <person name="Argiriou A."/>
            <person name="Vitale D."/>
            <person name="Liguori R."/>
            <person name="Piravandi E."/>
            <person name="Massenet O."/>
            <person name="Quigley F."/>
            <person name="Clabauld G."/>
            <person name="Mundlein A."/>
            <person name="Felber R."/>
            <person name="Schnabl S."/>
            <person name="Hiller R."/>
            <person name="Schmidt W."/>
            <person name="Lecharny A."/>
            <person name="Aubourg S."/>
            <person name="Chefdor F."/>
            <person name="Cooke R."/>
            <person name="Berger C."/>
            <person name="Montfort A."/>
            <person name="Casacuberta E."/>
            <person name="Gibbons T."/>
            <person name="Weber N."/>
            <person name="Vandenbol M."/>
            <person name="Bargues M."/>
            <person name="Terol J."/>
            <person name="Torres A."/>
            <person name="Perez-Perez A."/>
            <person name="Purnelle B."/>
            <person name="Bent E."/>
            <person name="Johnson S."/>
            <person name="Tacon D."/>
            <person name="Jesse T."/>
            <person name="Heijnen L."/>
            <person name="Schwarz S."/>
            <person name="Scholler P."/>
            <person name="Heber S."/>
            <person name="Francs P."/>
            <person name="Bielke C."/>
            <person name="Frishman D."/>
            <person name="Haase D."/>
            <person name="Lemcke K."/>
            <person name="Mewes H.W."/>
            <person name="Stocker S."/>
            <person name="Zaccaria P."/>
            <person name="Bevan M."/>
            <person name="Wilson R.K."/>
            <person name="de la Bastide M."/>
            <person name="Habermann K."/>
            <person name="Parnell L."/>
            <person name="Dedhia N."/>
            <person name="Gnoj L."/>
            <person name="Schutz K."/>
            <person name="Huang E."/>
            <person name="Spiegel L."/>
            <person name="Sehkon M."/>
            <person name="Murray J."/>
            <person name="Sheet P."/>
            <person name="Cordes M."/>
            <person name="Abu-Threideh J."/>
            <person name="Stoneking T."/>
            <person name="Kalicki J."/>
            <person name="Graves T."/>
            <person name="Harmon G."/>
            <person name="Edwards J."/>
            <person name="Latreille P."/>
            <person name="Courtney L."/>
            <person name="Cloud J."/>
            <person name="Abbott A."/>
            <person name="Scott K."/>
            <person name="Johnson D."/>
            <person name="Minx P."/>
            <person name="Bentley D."/>
            <person name="Fulton B."/>
            <person name="Miller N."/>
            <person name="Greco T."/>
            <person name="Kemp K."/>
            <person name="Kramer J."/>
            <person name="Fulton L."/>
            <person name="Mardis E."/>
            <person name="Dante M."/>
            <person name="Pepin K."/>
            <person name="Hillier L."/>
            <person name="Nelson J."/>
            <person name="Spieth J."/>
            <person name="Ryan E."/>
            <person name="Andrews S."/>
            <person name="Geisel C."/>
            <person name="Layman D."/>
            <person name="Du H."/>
            <person name="Ali J."/>
            <person name="Berghoff A."/>
            <person name="Jones K."/>
            <person name="Drone K."/>
            <person name="Cotton M."/>
            <person name="Joshu C."/>
            <person name="Antonoiu B."/>
            <person name="Zidanic M."/>
            <person name="Strong C."/>
            <person name="Sun H."/>
            <person name="Lamar B."/>
            <person name="Yordan C."/>
            <person name="Ma P."/>
            <person name="Zhong J."/>
            <person name="Preston R."/>
            <person name="Vil D."/>
            <person name="Shekher M."/>
            <person name="Matero A."/>
            <person name="Shah R."/>
            <person name="Swaby I.K."/>
            <person name="O'Shaughnessy A."/>
            <person name="Rodriguez M."/>
            <person name="Hoffmann J."/>
            <person name="Till S."/>
            <person name="Granat S."/>
            <person name="Shohdy N."/>
            <person name="Hasegawa A."/>
            <person name="Hameed A."/>
            <person name="Lodhi M."/>
            <person name="Johnson A."/>
            <person name="Chen E."/>
            <person name="Marra M."/>
            <person name="Martienssen R."/>
            <person name="McCombie W.R."/>
        </authorList>
    </citation>
    <scope>NUCLEOTIDE SEQUENCE [LARGE SCALE GENOMIC DNA]</scope>
    <source>
        <strain>cv. Columbia</strain>
    </source>
</reference>
<feature type="domain" description="tRNA/rRNA methyltransferase SpoU type" evidence="4">
    <location>
        <begin position="246"/>
        <end position="394"/>
    </location>
</feature>
<dbReference type="InterPro" id="IPR051259">
    <property type="entry name" value="rRNA_Methyltransferase"/>
</dbReference>
<reference evidence="5" key="2">
    <citation type="submission" date="1999-02" db="EMBL/GenBank/DDBJ databases">
        <authorList>
            <person name="Bevan M."/>
            <person name="Wedler H."/>
            <person name="Kutzner M."/>
            <person name="Wambutt R."/>
            <person name="Bancroft I."/>
            <person name="Mewes H.W."/>
            <person name="Mayer K.F.X."/>
            <person name="Schueller C."/>
        </authorList>
    </citation>
    <scope>NUCLEOTIDE SEQUENCE</scope>
</reference>
<sequence>MHCGCVFASQTVSSLLPFEIKTYASKLRASSAQLPRTQIQINPSDDLSIYGSDKSPANRVSLPSHVNSITSTTNPFVKHCLKLRQSSSYRHAHGSVLVVGTIPIRYVSVILYSLFFFIATERIVESSFLFYCVRLISCEIEFQGDNFKGVVHREVCMFQTNKQGMTTEIECLLLHEEAKIPQGLESLSIRIVRVSSLVMKKLSGVQSTESVEAIALMRIPSSFTDLKDDKDIITDCNKWFPSAHRVLVLDSIQDPGNLGTLVRSAMAFNWDGAFLLPGCCDPYNDKALRASRGASFQLPIVSGNWNHLKLLENEFQMKLLAGHPATTTQKLKPVSKLSVEFAQSLAEKPLCLILGSEGNGLSEQARKVCVLVSIPMAGDFESLNVSVAGGIFLYMLQNLV</sequence>
<dbReference type="InterPro" id="IPR001537">
    <property type="entry name" value="SpoU_MeTrfase"/>
</dbReference>
<dbReference type="PIR" id="T05629">
    <property type="entry name" value="T05629"/>
</dbReference>
<dbReference type="SUPFAM" id="SSF75217">
    <property type="entry name" value="alpha/beta knot"/>
    <property type="match status" value="1"/>
</dbReference>
<dbReference type="FunFam" id="3.40.1280.10:FF:000027">
    <property type="entry name" value="Putative tRNA/rRNA methyltransferase YsgA"/>
    <property type="match status" value="1"/>
</dbReference>
<feature type="transmembrane region" description="Helical" evidence="3">
    <location>
        <begin position="94"/>
        <end position="119"/>
    </location>
</feature>
<protein>
    <submittedName>
        <fullName evidence="6">Uncharacterized protein AT4g38020</fullName>
    </submittedName>
    <submittedName>
        <fullName evidence="5">Uncharacterized protein F20D10.140</fullName>
    </submittedName>
</protein>
<keyword evidence="3" id="KW-1133">Transmembrane helix</keyword>
<evidence type="ECO:0000313" key="5">
    <source>
        <dbReference type="EMBL" id="CAB37542.1"/>
    </source>
</evidence>
<organism evidence="5">
    <name type="scientific">Arabidopsis thaliana</name>
    <name type="common">Mouse-ear cress</name>
    <dbReference type="NCBI Taxonomy" id="3702"/>
    <lineage>
        <taxon>Eukaryota</taxon>
        <taxon>Viridiplantae</taxon>
        <taxon>Streptophyta</taxon>
        <taxon>Embryophyta</taxon>
        <taxon>Tracheophyta</taxon>
        <taxon>Spermatophyta</taxon>
        <taxon>Magnoliopsida</taxon>
        <taxon>eudicotyledons</taxon>
        <taxon>Gunneridae</taxon>
        <taxon>Pentapetalae</taxon>
        <taxon>rosids</taxon>
        <taxon>malvids</taxon>
        <taxon>Brassicales</taxon>
        <taxon>Brassicaceae</taxon>
        <taxon>Camelineae</taxon>
        <taxon>Arabidopsis</taxon>
    </lineage>
</organism>
<dbReference type="PANTHER" id="PTHR43191:SF2">
    <property type="entry name" value="RRNA METHYLTRANSFERASE 3, MITOCHONDRIAL"/>
    <property type="match status" value="1"/>
</dbReference>
<dbReference type="GO" id="GO:0003723">
    <property type="term" value="F:RNA binding"/>
    <property type="evidence" value="ECO:0007669"/>
    <property type="project" value="InterPro"/>
</dbReference>
<dbReference type="GO" id="GO:0008173">
    <property type="term" value="F:RNA methyltransferase activity"/>
    <property type="evidence" value="ECO:0007669"/>
    <property type="project" value="InterPro"/>
</dbReference>
<evidence type="ECO:0000259" key="4">
    <source>
        <dbReference type="Pfam" id="PF00588"/>
    </source>
</evidence>